<dbReference type="SMART" id="SM00674">
    <property type="entry name" value="CENPB"/>
    <property type="match status" value="1"/>
</dbReference>
<dbReference type="PROSITE" id="PS51253">
    <property type="entry name" value="HTH_CENPB"/>
    <property type="match status" value="1"/>
</dbReference>
<evidence type="ECO:0000259" key="3">
    <source>
        <dbReference type="PROSITE" id="PS51253"/>
    </source>
</evidence>
<keyword evidence="2" id="KW-0238">DNA-binding</keyword>
<dbReference type="Proteomes" id="UP001177023">
    <property type="component" value="Unassembled WGS sequence"/>
</dbReference>
<comment type="subcellular location">
    <subcellularLocation>
        <location evidence="1">Nucleus</location>
    </subcellularLocation>
</comment>
<sequence>MDTDFMQDSLNLHDLLSATAQYGNATSPSKKKKKSDTKDAVVPIMNTNLSATAFGGPSTSMYFAGDEQKFNPMLMSPASALHYMPRPAPRLEIDYHPSYSETFGKAVKTIPIKPTVSLNRAPANGFDLNTFGQNKPDRKRKYDDNELWPAEDGGVWLSQINTWEDFKQLVPDEWSCVKLLFREQMLRSDPLCPKCGRIMKLRARGAAFEWRCRRPGGGDCASRSIKRDSFFEDARAGIRKKFAHLLMWIHTQKPSAISKEIELSLKCLHEQRAEFRSVCTRITYGYPRLGGNGALVEVGTIDVQHRDLSPHGTSNQTLTIVAGCDLNSNKSFGKVVTNSSDLLKALSDNIEPDSIIRTNIFNEPQYEVGKSLFSKYIPVNEQELRIRFTDGGKSAIQQFREKLGQPSDDTTTAHDVEEWLSEFVPGVELFPFSGASEDLSQPCTSGDLTEHFTGKTLQELMALYLEGLTGKKACTAEPAPPVEHPPRRSYDVGFKLEVAAFAKANSIHSASRKYDVARKNIQTWIRQREVLQYEFEEDDQAKRKRLLGAGRRVRDDKLENDLVTWICERRASGQAVSRSLLQKQAIKMSSDPSFKASNGWLESFLKRNKMVQLSEGIFLI</sequence>
<dbReference type="SUPFAM" id="SSF46689">
    <property type="entry name" value="Homeodomain-like"/>
    <property type="match status" value="1"/>
</dbReference>
<dbReference type="Pfam" id="PF03221">
    <property type="entry name" value="HTH_Tnp_Tc5"/>
    <property type="match status" value="1"/>
</dbReference>
<dbReference type="InterPro" id="IPR009057">
    <property type="entry name" value="Homeodomain-like_sf"/>
</dbReference>
<dbReference type="PANTHER" id="PTHR19303:SF73">
    <property type="entry name" value="PROTEIN PDC2"/>
    <property type="match status" value="1"/>
</dbReference>
<gene>
    <name evidence="4" type="ORF">MSPICULIGERA_LOCUS5507</name>
</gene>
<evidence type="ECO:0000256" key="1">
    <source>
        <dbReference type="ARBA" id="ARBA00004123"/>
    </source>
</evidence>
<dbReference type="InterPro" id="IPR050863">
    <property type="entry name" value="CenT-Element_Derived"/>
</dbReference>
<dbReference type="EMBL" id="CATQJA010001357">
    <property type="protein sequence ID" value="CAJ0566929.1"/>
    <property type="molecule type" value="Genomic_DNA"/>
</dbReference>
<name>A0AA36CDD0_9BILA</name>
<dbReference type="Pfam" id="PF09607">
    <property type="entry name" value="BrkDBD"/>
    <property type="match status" value="1"/>
</dbReference>
<dbReference type="GO" id="GO:0003677">
    <property type="term" value="F:DNA binding"/>
    <property type="evidence" value="ECO:0007669"/>
    <property type="project" value="UniProtKB-KW"/>
</dbReference>
<dbReference type="AlphaFoldDB" id="A0AA36CDD0"/>
<dbReference type="PANTHER" id="PTHR19303">
    <property type="entry name" value="TRANSPOSON"/>
    <property type="match status" value="1"/>
</dbReference>
<dbReference type="InterPro" id="IPR018586">
    <property type="entry name" value="Brinker_DNA-bd"/>
</dbReference>
<organism evidence="4 5">
    <name type="scientific">Mesorhabditis spiculigera</name>
    <dbReference type="NCBI Taxonomy" id="96644"/>
    <lineage>
        <taxon>Eukaryota</taxon>
        <taxon>Metazoa</taxon>
        <taxon>Ecdysozoa</taxon>
        <taxon>Nematoda</taxon>
        <taxon>Chromadorea</taxon>
        <taxon>Rhabditida</taxon>
        <taxon>Rhabditina</taxon>
        <taxon>Rhabditomorpha</taxon>
        <taxon>Rhabditoidea</taxon>
        <taxon>Rhabditidae</taxon>
        <taxon>Mesorhabditinae</taxon>
        <taxon>Mesorhabditis</taxon>
    </lineage>
</organism>
<evidence type="ECO:0000313" key="4">
    <source>
        <dbReference type="EMBL" id="CAJ0566929.1"/>
    </source>
</evidence>
<evidence type="ECO:0000313" key="5">
    <source>
        <dbReference type="Proteomes" id="UP001177023"/>
    </source>
</evidence>
<protein>
    <recommendedName>
        <fullName evidence="3">HTH CENPB-type domain-containing protein</fullName>
    </recommendedName>
</protein>
<accession>A0AA36CDD0</accession>
<dbReference type="Gene3D" id="1.10.10.60">
    <property type="entry name" value="Homeodomain-like"/>
    <property type="match status" value="2"/>
</dbReference>
<reference evidence="4" key="1">
    <citation type="submission" date="2023-06" db="EMBL/GenBank/DDBJ databases">
        <authorList>
            <person name="Delattre M."/>
        </authorList>
    </citation>
    <scope>NUCLEOTIDE SEQUENCE</scope>
    <source>
        <strain evidence="4">AF72</strain>
    </source>
</reference>
<feature type="domain" description="HTH CENPB-type" evidence="3">
    <location>
        <begin position="546"/>
        <end position="614"/>
    </location>
</feature>
<keyword evidence="5" id="KW-1185">Reference proteome</keyword>
<proteinExistence type="predicted"/>
<feature type="non-terminal residue" evidence="4">
    <location>
        <position position="620"/>
    </location>
</feature>
<dbReference type="GO" id="GO:0005634">
    <property type="term" value="C:nucleus"/>
    <property type="evidence" value="ECO:0007669"/>
    <property type="project" value="UniProtKB-SubCell"/>
</dbReference>
<comment type="caution">
    <text evidence="4">The sequence shown here is derived from an EMBL/GenBank/DDBJ whole genome shotgun (WGS) entry which is preliminary data.</text>
</comment>
<evidence type="ECO:0000256" key="2">
    <source>
        <dbReference type="ARBA" id="ARBA00023125"/>
    </source>
</evidence>
<dbReference type="InterPro" id="IPR006600">
    <property type="entry name" value="HTH_CenpB_DNA-bd_dom"/>
</dbReference>